<evidence type="ECO:0000256" key="2">
    <source>
        <dbReference type="ARBA" id="ARBA00022692"/>
    </source>
</evidence>
<dbReference type="EMBL" id="JYFE01000048">
    <property type="protein sequence ID" value="KIT15554.1"/>
    <property type="molecule type" value="Genomic_DNA"/>
</dbReference>
<comment type="caution">
    <text evidence="4">The sequence shown here is derived from an EMBL/GenBank/DDBJ whole genome shotgun (WGS) entry which is preliminary data.</text>
</comment>
<evidence type="ECO:0000313" key="4">
    <source>
        <dbReference type="EMBL" id="KIT15554.1"/>
    </source>
</evidence>
<evidence type="ECO:0000256" key="1">
    <source>
        <dbReference type="ARBA" id="ARBA00004167"/>
    </source>
</evidence>
<dbReference type="SUPFAM" id="SSF53335">
    <property type="entry name" value="S-adenosyl-L-methionine-dependent methyltransferases"/>
    <property type="match status" value="1"/>
</dbReference>
<dbReference type="AlphaFoldDB" id="A0A0D1ECU8"/>
<keyword evidence="3" id="KW-1133">Transmembrane helix</keyword>
<dbReference type="PATRIC" id="fig|935700.4.peg.2739"/>
<dbReference type="Gene3D" id="3.40.50.150">
    <property type="entry name" value="Vaccinia Virus protein VP39"/>
    <property type="match status" value="1"/>
</dbReference>
<protein>
    <recommendedName>
        <fullName evidence="6">Glycosyl transferase family 2</fullName>
    </recommendedName>
</protein>
<dbReference type="Proteomes" id="UP000032232">
    <property type="component" value="Unassembled WGS sequence"/>
</dbReference>
<dbReference type="PANTHER" id="PTHR21461">
    <property type="entry name" value="GLYCOSYLTRANSFERASE FAMILY 92 PROTEIN"/>
    <property type="match status" value="1"/>
</dbReference>
<keyword evidence="5" id="KW-1185">Reference proteome</keyword>
<dbReference type="GO" id="GO:0016757">
    <property type="term" value="F:glycosyltransferase activity"/>
    <property type="evidence" value="ECO:0007669"/>
    <property type="project" value="TreeGrafter"/>
</dbReference>
<comment type="subcellular location">
    <subcellularLocation>
        <location evidence="1">Membrane</location>
        <topology evidence="1">Single-pass membrane protein</topology>
    </subcellularLocation>
</comment>
<gene>
    <name evidence="4" type="ORF">jaqu_26500</name>
</gene>
<organism evidence="4 5">
    <name type="scientific">Jannaschia aquimarina</name>
    <dbReference type="NCBI Taxonomy" id="935700"/>
    <lineage>
        <taxon>Bacteria</taxon>
        <taxon>Pseudomonadati</taxon>
        <taxon>Pseudomonadota</taxon>
        <taxon>Alphaproteobacteria</taxon>
        <taxon>Rhodobacterales</taxon>
        <taxon>Roseobacteraceae</taxon>
        <taxon>Jannaschia</taxon>
    </lineage>
</organism>
<dbReference type="GO" id="GO:0005737">
    <property type="term" value="C:cytoplasm"/>
    <property type="evidence" value="ECO:0007669"/>
    <property type="project" value="TreeGrafter"/>
</dbReference>
<dbReference type="STRING" id="935700.jaqu_26500"/>
<reference evidence="4 5" key="1">
    <citation type="submission" date="2015-02" db="EMBL/GenBank/DDBJ databases">
        <title>Genome Sequence of Jannaschia aquimarina DSM28248, a member of the Roseobacter clade.</title>
        <authorList>
            <person name="Voget S."/>
            <person name="Daniel R."/>
        </authorList>
    </citation>
    <scope>NUCLEOTIDE SEQUENCE [LARGE SCALE GENOMIC DNA]</scope>
    <source>
        <strain evidence="4 5">GSW-M26</strain>
    </source>
</reference>
<sequence>MRENARTIFELLPKNAQGAEFGAHDGHWTRGLVEVAAPTELTLVDPWAEDAERDRRALAFAAEQATHDAALAAMQSEFPQARFVRKTSTEALAAMSDRSLDWAFLDGQKHYDVVLADLEEAVRVVRPGGVIAGGGYRWAPELGRPVAVALQDLTERLPGSDLTRAGQFWALRLPDRPKLAPRPEEPRFLVVSTMKNEAPYIVEWVAHHLAIGFTDFLVFTNDCDDGTDELLQALGQVAPVTHAHNNVLRRGPHKSALKWARDHALRLKSEWVLIADVDEFINVRSGDGTVQGLLRDLGPETDVVSFPWKVFGQGGVEAFEDRPITAQFTTCEPVPRRGGRRMRDVKTLFRKPEAMFHLGLHRPRVKDEWQQRIVWKSPSGEDISDRMNKGKTWTMRWDGCGDAAYMHHYPLRSLEAYILKKNRGRANHINEDLGREYWDKWNMSGGRDDSLVQGAPGFAEVHARLMSDRGVRRAHRTGVAWHRDQFARLMEEERYRSLWEELRGRGAA</sequence>
<dbReference type="Pfam" id="PF13704">
    <property type="entry name" value="Glyco_tranf_2_4"/>
    <property type="match status" value="1"/>
</dbReference>
<evidence type="ECO:0008006" key="6">
    <source>
        <dbReference type="Google" id="ProtNLM"/>
    </source>
</evidence>
<dbReference type="Pfam" id="PF13578">
    <property type="entry name" value="Methyltransf_24"/>
    <property type="match status" value="1"/>
</dbReference>
<dbReference type="PANTHER" id="PTHR21461:SF69">
    <property type="entry name" value="GLYCOSYLTRANSFERASE FAMILY 92 PROTEIN"/>
    <property type="match status" value="1"/>
</dbReference>
<evidence type="ECO:0000256" key="3">
    <source>
        <dbReference type="ARBA" id="ARBA00022989"/>
    </source>
</evidence>
<keyword evidence="2" id="KW-0812">Transmembrane</keyword>
<accession>A0A0D1ECU8</accession>
<evidence type="ECO:0000313" key="5">
    <source>
        <dbReference type="Proteomes" id="UP000032232"/>
    </source>
</evidence>
<name>A0A0D1ECU8_9RHOB</name>
<keyword evidence="3" id="KW-0472">Membrane</keyword>
<dbReference type="SUPFAM" id="SSF53448">
    <property type="entry name" value="Nucleotide-diphospho-sugar transferases"/>
    <property type="match status" value="1"/>
</dbReference>
<dbReference type="OrthoDB" id="4964299at2"/>
<dbReference type="InterPro" id="IPR029044">
    <property type="entry name" value="Nucleotide-diphossugar_trans"/>
</dbReference>
<dbReference type="GO" id="GO:0016020">
    <property type="term" value="C:membrane"/>
    <property type="evidence" value="ECO:0007669"/>
    <property type="project" value="UniProtKB-SubCell"/>
</dbReference>
<dbReference type="RefSeq" id="WP_084629825.1">
    <property type="nucleotide sequence ID" value="NZ_FZPF01000009.1"/>
</dbReference>
<proteinExistence type="predicted"/>
<dbReference type="InterPro" id="IPR029063">
    <property type="entry name" value="SAM-dependent_MTases_sf"/>
</dbReference>